<dbReference type="AlphaFoldDB" id="R7QM22"/>
<evidence type="ECO:0000313" key="1">
    <source>
        <dbReference type="EMBL" id="CDF38440.1"/>
    </source>
</evidence>
<sequence>MINSPRATRKLFVDGSIMSLVNDDARGVEGCS</sequence>
<dbReference type="Proteomes" id="UP000012073">
    <property type="component" value="Unassembled WGS sequence"/>
</dbReference>
<dbReference type="EMBL" id="HG001932">
    <property type="protein sequence ID" value="CDF38440.1"/>
    <property type="molecule type" value="Genomic_DNA"/>
</dbReference>
<dbReference type="GeneID" id="17326044"/>
<proteinExistence type="predicted"/>
<reference evidence="2" key="1">
    <citation type="journal article" date="2013" name="Proc. Natl. Acad. Sci. U.S.A.">
        <title>Genome structure and metabolic features in the red seaweed Chondrus crispus shed light on evolution of the Archaeplastida.</title>
        <authorList>
            <person name="Collen J."/>
            <person name="Porcel B."/>
            <person name="Carre W."/>
            <person name="Ball S.G."/>
            <person name="Chaparro C."/>
            <person name="Tonon T."/>
            <person name="Barbeyron T."/>
            <person name="Michel G."/>
            <person name="Noel B."/>
            <person name="Valentin K."/>
            <person name="Elias M."/>
            <person name="Artiguenave F."/>
            <person name="Arun A."/>
            <person name="Aury J.M."/>
            <person name="Barbosa-Neto J.F."/>
            <person name="Bothwell J.H."/>
            <person name="Bouget F.Y."/>
            <person name="Brillet L."/>
            <person name="Cabello-Hurtado F."/>
            <person name="Capella-Gutierrez S."/>
            <person name="Charrier B."/>
            <person name="Cladiere L."/>
            <person name="Cock J.M."/>
            <person name="Coelho S.M."/>
            <person name="Colleoni C."/>
            <person name="Czjzek M."/>
            <person name="Da Silva C."/>
            <person name="Delage L."/>
            <person name="Denoeud F."/>
            <person name="Deschamps P."/>
            <person name="Dittami S.M."/>
            <person name="Gabaldon T."/>
            <person name="Gachon C.M."/>
            <person name="Groisillier A."/>
            <person name="Herve C."/>
            <person name="Jabbari K."/>
            <person name="Katinka M."/>
            <person name="Kloareg B."/>
            <person name="Kowalczyk N."/>
            <person name="Labadie K."/>
            <person name="Leblanc C."/>
            <person name="Lopez P.J."/>
            <person name="McLachlan D.H."/>
            <person name="Meslet-Cladiere L."/>
            <person name="Moustafa A."/>
            <person name="Nehr Z."/>
            <person name="Nyvall Collen P."/>
            <person name="Panaud O."/>
            <person name="Partensky F."/>
            <person name="Poulain J."/>
            <person name="Rensing S.A."/>
            <person name="Rousvoal S."/>
            <person name="Samson G."/>
            <person name="Symeonidi A."/>
            <person name="Weissenbach J."/>
            <person name="Zambounis A."/>
            <person name="Wincker P."/>
            <person name="Boyen C."/>
        </authorList>
    </citation>
    <scope>NUCLEOTIDE SEQUENCE [LARGE SCALE GENOMIC DNA]</scope>
    <source>
        <strain evidence="2">cv. Stackhouse</strain>
    </source>
</reference>
<protein>
    <submittedName>
        <fullName evidence="1">Uncharacterized protein</fullName>
    </submittedName>
</protein>
<name>R7QM22_CHOCR</name>
<organism evidence="1 2">
    <name type="scientific">Chondrus crispus</name>
    <name type="common">Carrageen Irish moss</name>
    <name type="synonym">Polymorpha crispa</name>
    <dbReference type="NCBI Taxonomy" id="2769"/>
    <lineage>
        <taxon>Eukaryota</taxon>
        <taxon>Rhodophyta</taxon>
        <taxon>Florideophyceae</taxon>
        <taxon>Rhodymeniophycidae</taxon>
        <taxon>Gigartinales</taxon>
        <taxon>Gigartinaceae</taxon>
        <taxon>Chondrus</taxon>
    </lineage>
</organism>
<keyword evidence="2" id="KW-1185">Reference proteome</keyword>
<evidence type="ECO:0000313" key="2">
    <source>
        <dbReference type="Proteomes" id="UP000012073"/>
    </source>
</evidence>
<dbReference type="RefSeq" id="XP_005718333.1">
    <property type="nucleotide sequence ID" value="XM_005718276.1"/>
</dbReference>
<accession>R7QM22</accession>
<gene>
    <name evidence="1" type="ORF">CHC_T00006172001</name>
</gene>
<dbReference type="KEGG" id="ccp:CHC_T00006172001"/>
<dbReference type="Gramene" id="CDF38440">
    <property type="protein sequence ID" value="CDF38440"/>
    <property type="gene ID" value="CHC_T00006172001"/>
</dbReference>